<gene>
    <name evidence="1" type="ORF">ACHAWU_009681</name>
</gene>
<evidence type="ECO:0000313" key="1">
    <source>
        <dbReference type="EMBL" id="KAL3765713.1"/>
    </source>
</evidence>
<dbReference type="Pfam" id="PF18306">
    <property type="entry name" value="LDcluster4"/>
    <property type="match status" value="1"/>
</dbReference>
<dbReference type="InterPro" id="IPR041164">
    <property type="entry name" value="LDcluster4"/>
</dbReference>
<dbReference type="AlphaFoldDB" id="A0ABD3MS26"/>
<protein>
    <recommendedName>
        <fullName evidence="3">Cytokinin riboside 5'-monophosphate phosphoribohydrolase</fullName>
    </recommendedName>
</protein>
<keyword evidence="2" id="KW-1185">Reference proteome</keyword>
<name>A0ABD3MS26_9STRA</name>
<dbReference type="PANTHER" id="PTHR31223">
    <property type="entry name" value="LOG FAMILY PROTEIN YJL055W"/>
    <property type="match status" value="1"/>
</dbReference>
<proteinExistence type="predicted"/>
<dbReference type="SUPFAM" id="SSF102405">
    <property type="entry name" value="MCP/YpsA-like"/>
    <property type="match status" value="1"/>
</dbReference>
<dbReference type="Proteomes" id="UP001530293">
    <property type="component" value="Unassembled WGS sequence"/>
</dbReference>
<reference evidence="1 2" key="1">
    <citation type="submission" date="2024-10" db="EMBL/GenBank/DDBJ databases">
        <title>Updated reference genomes for cyclostephanoid diatoms.</title>
        <authorList>
            <person name="Roberts W.R."/>
            <person name="Alverson A.J."/>
        </authorList>
    </citation>
    <scope>NUCLEOTIDE SEQUENCE [LARGE SCALE GENOMIC DNA]</scope>
    <source>
        <strain evidence="1 2">AJA232-27</strain>
    </source>
</reference>
<comment type="caution">
    <text evidence="1">The sequence shown here is derived from an EMBL/GenBank/DDBJ whole genome shotgun (WGS) entry which is preliminary data.</text>
</comment>
<dbReference type="EMBL" id="JALLBG020000092">
    <property type="protein sequence ID" value="KAL3765713.1"/>
    <property type="molecule type" value="Genomic_DNA"/>
</dbReference>
<dbReference type="PANTHER" id="PTHR31223:SF70">
    <property type="entry name" value="LOG FAMILY PROTEIN YJL055W"/>
    <property type="match status" value="1"/>
</dbReference>
<accession>A0ABD3MS26</accession>
<evidence type="ECO:0000313" key="2">
    <source>
        <dbReference type="Proteomes" id="UP001530293"/>
    </source>
</evidence>
<organism evidence="1 2">
    <name type="scientific">Discostella pseudostelligera</name>
    <dbReference type="NCBI Taxonomy" id="259834"/>
    <lineage>
        <taxon>Eukaryota</taxon>
        <taxon>Sar</taxon>
        <taxon>Stramenopiles</taxon>
        <taxon>Ochrophyta</taxon>
        <taxon>Bacillariophyta</taxon>
        <taxon>Coscinodiscophyceae</taxon>
        <taxon>Thalassiosirophycidae</taxon>
        <taxon>Stephanodiscales</taxon>
        <taxon>Stephanodiscaceae</taxon>
        <taxon>Discostella</taxon>
    </lineage>
</organism>
<dbReference type="Gene3D" id="3.40.50.450">
    <property type="match status" value="1"/>
</dbReference>
<evidence type="ECO:0008006" key="3">
    <source>
        <dbReference type="Google" id="ProtNLM"/>
    </source>
</evidence>
<feature type="non-terminal residue" evidence="1">
    <location>
        <position position="1"/>
    </location>
</feature>
<sequence length="333" mass="36851">TNENAMAGGESSPAVPHSLRICCYGSSSSRTPEKYTSAAYQLGQTLALRGHTLVNGAGSNGCMAAMNQGAHDNHGHIVGVIHEKFVVDGSDWFEGAHSVFANKENECGGGRAEILIARGNDLQERKRLLVEGADALVVLPGGPGTWDEVRRAFFEMSGNVLLYEYRFGSHTLSVHPKLLIDRIILSCGKWRVPGISDFIRCQSSVSMSMDIMIPSRRYSREHMLKVFYTHILRTYCISKKRLSKAAVDWIECFLADPKNERVKHPQLKKRSATMLKRLQSNVSGNTWIRMSSFFGGDEKVERSIGRRMVLCSLGLTGLGLLLLSRMSSGSKRN</sequence>